<dbReference type="InParanoid" id="A0A6P8XZF4"/>
<keyword evidence="4" id="KW-0812">Transmembrane</keyword>
<keyword evidence="4" id="KW-1133">Transmembrane helix</keyword>
<keyword evidence="2" id="KW-0862">Zinc</keyword>
<dbReference type="AlphaFoldDB" id="A0A6P8XZF4"/>
<dbReference type="InterPro" id="IPR013083">
    <property type="entry name" value="Znf_RING/FYVE/PHD"/>
</dbReference>
<dbReference type="InterPro" id="IPR042496">
    <property type="entry name" value="CGRF1"/>
</dbReference>
<dbReference type="InterPro" id="IPR001841">
    <property type="entry name" value="Znf_RING"/>
</dbReference>
<dbReference type="PROSITE" id="PS50089">
    <property type="entry name" value="ZF_RING_2"/>
    <property type="match status" value="1"/>
</dbReference>
<organism evidence="7">
    <name type="scientific">Thrips palmi</name>
    <name type="common">Melon thrips</name>
    <dbReference type="NCBI Taxonomy" id="161013"/>
    <lineage>
        <taxon>Eukaryota</taxon>
        <taxon>Metazoa</taxon>
        <taxon>Ecdysozoa</taxon>
        <taxon>Arthropoda</taxon>
        <taxon>Hexapoda</taxon>
        <taxon>Insecta</taxon>
        <taxon>Pterygota</taxon>
        <taxon>Neoptera</taxon>
        <taxon>Paraneoptera</taxon>
        <taxon>Thysanoptera</taxon>
        <taxon>Terebrantia</taxon>
        <taxon>Thripoidea</taxon>
        <taxon>Thripidae</taxon>
        <taxon>Thrips</taxon>
    </lineage>
</organism>
<reference evidence="7" key="1">
    <citation type="submission" date="2025-08" db="UniProtKB">
        <authorList>
            <consortium name="RefSeq"/>
        </authorList>
    </citation>
    <scope>IDENTIFICATION</scope>
    <source>
        <tissue evidence="7">Total insect</tissue>
    </source>
</reference>
<dbReference type="PANTHER" id="PTHR15379:SF2">
    <property type="entry name" value="CELL GROWTH REGULATOR WITH RING FINGER DOMAIN PROTEIN 1"/>
    <property type="match status" value="1"/>
</dbReference>
<keyword evidence="1 3" id="KW-0479">Metal-binding</keyword>
<accession>A0A6P8XZF4</accession>
<evidence type="ECO:0000256" key="3">
    <source>
        <dbReference type="PROSITE-ProRule" id="PRU00175"/>
    </source>
</evidence>
<dbReference type="OrthoDB" id="10251219at2759"/>
<feature type="transmembrane region" description="Helical" evidence="4">
    <location>
        <begin position="15"/>
        <end position="36"/>
    </location>
</feature>
<dbReference type="Pfam" id="PF13920">
    <property type="entry name" value="zf-C3HC4_3"/>
    <property type="match status" value="1"/>
</dbReference>
<dbReference type="GeneID" id="117640272"/>
<gene>
    <name evidence="7" type="primary">LOC117640272</name>
</gene>
<evidence type="ECO:0000259" key="5">
    <source>
        <dbReference type="PROSITE" id="PS50089"/>
    </source>
</evidence>
<keyword evidence="1 3" id="KW-0863">Zinc-finger</keyword>
<name>A0A6P8XZF4_THRPL</name>
<keyword evidence="4" id="KW-0472">Membrane</keyword>
<evidence type="ECO:0000313" key="7">
    <source>
        <dbReference type="RefSeq" id="XP_034232523.1"/>
    </source>
</evidence>
<evidence type="ECO:0000256" key="2">
    <source>
        <dbReference type="ARBA" id="ARBA00022833"/>
    </source>
</evidence>
<dbReference type="GO" id="GO:0008270">
    <property type="term" value="F:zinc ion binding"/>
    <property type="evidence" value="ECO:0007669"/>
    <property type="project" value="UniProtKB-KW"/>
</dbReference>
<proteinExistence type="predicted"/>
<feature type="domain" description="RING-type" evidence="5">
    <location>
        <begin position="314"/>
        <end position="349"/>
    </location>
</feature>
<dbReference type="Proteomes" id="UP000515158">
    <property type="component" value="Unplaced"/>
</dbReference>
<dbReference type="PANTHER" id="PTHR15379">
    <property type="entry name" value="CELL GROWTH REGULATOR WITH RING FINGER DOMAIN PROTEIN 1"/>
    <property type="match status" value="1"/>
</dbReference>
<dbReference type="GO" id="GO:0030308">
    <property type="term" value="P:negative regulation of cell growth"/>
    <property type="evidence" value="ECO:0007669"/>
    <property type="project" value="TreeGrafter"/>
</dbReference>
<evidence type="ECO:0000256" key="4">
    <source>
        <dbReference type="SAM" id="Phobius"/>
    </source>
</evidence>
<keyword evidence="6" id="KW-1185">Reference proteome</keyword>
<dbReference type="KEGG" id="tpal:117640272"/>
<dbReference type="Gene3D" id="3.30.40.10">
    <property type="entry name" value="Zinc/RING finger domain, C3HC4 (zinc finger)"/>
    <property type="match status" value="1"/>
</dbReference>
<dbReference type="CDD" id="cd16787">
    <property type="entry name" value="mRING-HC-C3HC5_CGRF1"/>
    <property type="match status" value="1"/>
</dbReference>
<sequence length="399" mass="43605">MMVAMTAMLVSVAELSNIFSVFVVLVCLCGMVLFIMRNMMVFRVHGEDMMFGSTVHPVAPRIPQVKMMKVHIPFTFKLVESSKSSYADVQCSVSSQVPYTLLALWGVSIRELHLFLWRPWSAVREAARRGQLLHGHYQQAGTVLHSSTGHGERCVSLSLPRPCSPAAQGGQGGQGRPSSVLDLGTPPRLCYPLVVFLVRDDDPDDGQGGELHPDESVALVNVVHIKDSVCTLPTSILAQYLKQANGQLSCLKQLYLATGNAMTSYDDETSPLDTAFCPNGLTPLGLAGHGLNANGGNGCANGVRAALLCEEQLCVVCQFYPLSRALLPCRHTCVCAGCFNRLDRCPMCRSPIKSYFCIRGEDYMPLEPGNSTKAGPPTPLAQWLQDWNDRLTDFLGFHR</sequence>
<dbReference type="RefSeq" id="XP_034232523.1">
    <property type="nucleotide sequence ID" value="XM_034376632.1"/>
</dbReference>
<evidence type="ECO:0000256" key="1">
    <source>
        <dbReference type="ARBA" id="ARBA00022771"/>
    </source>
</evidence>
<protein>
    <submittedName>
        <fullName evidence="7">Cell growth regulator with RING finger domain protein 1-like</fullName>
    </submittedName>
</protein>
<evidence type="ECO:0000313" key="6">
    <source>
        <dbReference type="Proteomes" id="UP000515158"/>
    </source>
</evidence>